<reference evidence="3 4" key="1">
    <citation type="submission" date="2020-05" db="EMBL/GenBank/DDBJ databases">
        <title>Genomic Encyclopedia of Type Strains, Phase III (KMG-III): the genomes of soil and plant-associated and newly described type strains.</title>
        <authorList>
            <person name="Whitman W."/>
        </authorList>
    </citation>
    <scope>NUCLEOTIDE SEQUENCE [LARGE SCALE GENOMIC DNA]</scope>
    <source>
        <strain evidence="3 4">KCTC 19046</strain>
    </source>
</reference>
<dbReference type="RefSeq" id="WP_171782440.1">
    <property type="nucleotide sequence ID" value="NZ_BAAAML010000002.1"/>
</dbReference>
<dbReference type="Pfam" id="PF12770">
    <property type="entry name" value="CHAT"/>
    <property type="match status" value="1"/>
</dbReference>
<dbReference type="Proteomes" id="UP000757540">
    <property type="component" value="Unassembled WGS sequence"/>
</dbReference>
<dbReference type="InterPro" id="IPR024983">
    <property type="entry name" value="CHAT_dom"/>
</dbReference>
<dbReference type="InterPro" id="IPR011990">
    <property type="entry name" value="TPR-like_helical_dom_sf"/>
</dbReference>
<protein>
    <submittedName>
        <fullName evidence="3">Tetratricopeptide (TPR) repeat protein</fullName>
    </submittedName>
</protein>
<feature type="region of interest" description="Disordered" evidence="1">
    <location>
        <begin position="434"/>
        <end position="462"/>
    </location>
</feature>
<dbReference type="SUPFAM" id="SSF48452">
    <property type="entry name" value="TPR-like"/>
    <property type="match status" value="1"/>
</dbReference>
<dbReference type="Gene3D" id="1.25.40.10">
    <property type="entry name" value="Tetratricopeptide repeat domain"/>
    <property type="match status" value="1"/>
</dbReference>
<feature type="compositionally biased region" description="Basic and acidic residues" evidence="1">
    <location>
        <begin position="446"/>
        <end position="462"/>
    </location>
</feature>
<proteinExistence type="predicted"/>
<comment type="caution">
    <text evidence="3">The sequence shown here is derived from an EMBL/GenBank/DDBJ whole genome shotgun (WGS) entry which is preliminary data.</text>
</comment>
<dbReference type="EMBL" id="JABEZU010000001">
    <property type="protein sequence ID" value="NOV96217.1"/>
    <property type="molecule type" value="Genomic_DNA"/>
</dbReference>
<evidence type="ECO:0000256" key="1">
    <source>
        <dbReference type="SAM" id="MobiDB-lite"/>
    </source>
</evidence>
<evidence type="ECO:0000259" key="2">
    <source>
        <dbReference type="Pfam" id="PF12770"/>
    </source>
</evidence>
<gene>
    <name evidence="3" type="ORF">HDG69_000770</name>
</gene>
<evidence type="ECO:0000313" key="4">
    <source>
        <dbReference type="Proteomes" id="UP000757540"/>
    </source>
</evidence>
<organism evidence="3 4">
    <name type="scientific">Isoptericola halotolerans</name>
    <dbReference type="NCBI Taxonomy" id="300560"/>
    <lineage>
        <taxon>Bacteria</taxon>
        <taxon>Bacillati</taxon>
        <taxon>Actinomycetota</taxon>
        <taxon>Actinomycetes</taxon>
        <taxon>Micrococcales</taxon>
        <taxon>Promicromonosporaceae</taxon>
        <taxon>Isoptericola</taxon>
    </lineage>
</organism>
<keyword evidence="4" id="KW-1185">Reference proteome</keyword>
<accession>A0ABX2A036</accession>
<sequence length="801" mass="84249">MRVRALIGEASCVYGLTGDLAGARRLIGEALAAAQVPALAAVVHAQDGLLLLRSGDAVAAARTFDRALSTADPENHRDLAVVHINRGAAAGEMGDLDADLRHHELALHHARRAGHDLYAAFALFNLGFGNYLRGDIPAALNQMEEAAALQPGGPDGWSEVGRAAVLLDAGLVTDAEKVLAGAVDLLTSEDLTGERGDAALGRAQCAILLRRYDEAVRWADRSRRAFLLVRNEAWALRASAVGLEALLAADRDGRPSRRATRRARRERSLALAGDAERRGRGAGAVVAVTGRLLAVEWSLLAGDVGRAGEIAGTLPPRLSADNPLPLRVHHQSVLAQVAFARADRRAGLRAVRRGQEILADHRARVGSVEAVAAAAAHGGRLARVDVEAALATGRARAVFDATERGRAAFAGAARVRPPDDPELADLLTRARRAGEEARELGASPDPADRKVGARRELESRKLQERARRRSWRLAGAGERMPTAATASAVVERLRCVAPDAVLVSYLLTDRVTALRVASDGVRSSELCPAPEVLELARRVGQDLQVLANRLIPAPLREIAATSARRSLARIDTLLLEPLGVGGTLHVAARGALLGIPWAAMPSRAGHGTWVNSWADLGSVGRPAGVDRAVVVAGPGLVAAEEEARLVAEVWDDVQVLTGPEATCAATTRAWVGAGVVHLAAHGTHEPDNPLFSSVRLADGALYAHELDGADLRGAVVVLSACEVGRSSSRIGGEPLGLTSVLLRLGARAVVAAVAPLRDDVAARVMPRLHRELRDGADAATALARAVRPEPEPVPLVCFGPL</sequence>
<name>A0ABX2A036_9MICO</name>
<evidence type="ECO:0000313" key="3">
    <source>
        <dbReference type="EMBL" id="NOV96217.1"/>
    </source>
</evidence>
<feature type="domain" description="CHAT" evidence="2">
    <location>
        <begin position="565"/>
        <end position="786"/>
    </location>
</feature>